<evidence type="ECO:0000313" key="3">
    <source>
        <dbReference type="Proteomes" id="UP001044222"/>
    </source>
</evidence>
<dbReference type="PANTHER" id="PTHR14680:SF1">
    <property type="entry name" value="REQUIRED FOR DRUG-INDUCED DEATH PROTEIN 1"/>
    <property type="match status" value="1"/>
</dbReference>
<gene>
    <name evidence="2" type="ORF">ANANG_G00122830</name>
</gene>
<dbReference type="InterPro" id="IPR031667">
    <property type="entry name" value="RDD1"/>
</dbReference>
<evidence type="ECO:0000256" key="1">
    <source>
        <dbReference type="SAM" id="MobiDB-lite"/>
    </source>
</evidence>
<name>A0A9D3S1R9_ANGAN</name>
<feature type="region of interest" description="Disordered" evidence="1">
    <location>
        <begin position="89"/>
        <end position="110"/>
    </location>
</feature>
<evidence type="ECO:0000313" key="2">
    <source>
        <dbReference type="EMBL" id="KAG5847137.1"/>
    </source>
</evidence>
<organism evidence="2 3">
    <name type="scientific">Anguilla anguilla</name>
    <name type="common">European freshwater eel</name>
    <name type="synonym">Muraena anguilla</name>
    <dbReference type="NCBI Taxonomy" id="7936"/>
    <lineage>
        <taxon>Eukaryota</taxon>
        <taxon>Metazoa</taxon>
        <taxon>Chordata</taxon>
        <taxon>Craniata</taxon>
        <taxon>Vertebrata</taxon>
        <taxon>Euteleostomi</taxon>
        <taxon>Actinopterygii</taxon>
        <taxon>Neopterygii</taxon>
        <taxon>Teleostei</taxon>
        <taxon>Anguilliformes</taxon>
        <taxon>Anguillidae</taxon>
        <taxon>Anguilla</taxon>
    </lineage>
</organism>
<comment type="caution">
    <text evidence="2">The sequence shown here is derived from an EMBL/GenBank/DDBJ whole genome shotgun (WGS) entry which is preliminary data.</text>
</comment>
<keyword evidence="3" id="KW-1185">Reference proteome</keyword>
<accession>A0A9D3S1R9</accession>
<dbReference type="Proteomes" id="UP001044222">
    <property type="component" value="Chromosome 6"/>
</dbReference>
<sequence>MVPSHSAFAWTASQEKDPQSLMYALTACIREHNFIIRSEPLEMEMKPKSLWEGMSRIFESNERLDETENNRGTRYRRQIDSEYAHIEVTNNDNVTEEGSNRKNKDKSSKEIHFAFLPERYEPLTEDDEARERMKEEKRIKKKQKYKKYRKIFTMLDFPQSTE</sequence>
<proteinExistence type="predicted"/>
<reference evidence="2" key="1">
    <citation type="submission" date="2021-01" db="EMBL/GenBank/DDBJ databases">
        <title>A chromosome-scale assembly of European eel, Anguilla anguilla.</title>
        <authorList>
            <person name="Henkel C."/>
            <person name="Jong-Raadsen S.A."/>
            <person name="Dufour S."/>
            <person name="Weltzien F.-A."/>
            <person name="Palstra A.P."/>
            <person name="Pelster B."/>
            <person name="Spaink H.P."/>
            <person name="Van Den Thillart G.E."/>
            <person name="Jansen H."/>
            <person name="Zahm M."/>
            <person name="Klopp C."/>
            <person name="Cedric C."/>
            <person name="Louis A."/>
            <person name="Berthelot C."/>
            <person name="Parey E."/>
            <person name="Roest Crollius H."/>
            <person name="Montfort J."/>
            <person name="Robinson-Rechavi M."/>
            <person name="Bucao C."/>
            <person name="Bouchez O."/>
            <person name="Gislard M."/>
            <person name="Lluch J."/>
            <person name="Milhes M."/>
            <person name="Lampietro C."/>
            <person name="Lopez Roques C."/>
            <person name="Donnadieu C."/>
            <person name="Braasch I."/>
            <person name="Desvignes T."/>
            <person name="Postlethwait J."/>
            <person name="Bobe J."/>
            <person name="Guiguen Y."/>
            <person name="Dirks R."/>
        </authorList>
    </citation>
    <scope>NUCLEOTIDE SEQUENCE</scope>
    <source>
        <strain evidence="2">Tag_6206</strain>
        <tissue evidence="2">Liver</tissue>
    </source>
</reference>
<dbReference type="AlphaFoldDB" id="A0A9D3S1R9"/>
<dbReference type="EMBL" id="JAFIRN010000006">
    <property type="protein sequence ID" value="KAG5847137.1"/>
    <property type="molecule type" value="Genomic_DNA"/>
</dbReference>
<dbReference type="Pfam" id="PF15828">
    <property type="entry name" value="RDD1"/>
    <property type="match status" value="1"/>
</dbReference>
<dbReference type="PANTHER" id="PTHR14680">
    <property type="entry name" value="SI:DKEY-126G1.9-RELATED"/>
    <property type="match status" value="1"/>
</dbReference>
<feature type="compositionally biased region" description="Basic and acidic residues" evidence="1">
    <location>
        <begin position="98"/>
        <end position="110"/>
    </location>
</feature>
<protein>
    <submittedName>
        <fullName evidence="2">Uncharacterized protein</fullName>
    </submittedName>
</protein>